<name>A0AAW0DCY3_9AGAR</name>
<dbReference type="Proteomes" id="UP001362999">
    <property type="component" value="Unassembled WGS sequence"/>
</dbReference>
<proteinExistence type="predicted"/>
<evidence type="ECO:0000313" key="2">
    <source>
        <dbReference type="Proteomes" id="UP001362999"/>
    </source>
</evidence>
<protein>
    <submittedName>
        <fullName evidence="1">Uncharacterized protein</fullName>
    </submittedName>
</protein>
<keyword evidence="2" id="KW-1185">Reference proteome</keyword>
<sequence>MTQYNEVGIRRISLAPTLSFIDHSPGAAFIHRHNGVYLDISKNRDSSTNAHTSASPTLTPVFRDTSFPREINLCFVHRPFQIHAYSSASSACIVSGSVSPSKWLQLFDAVEGDSGRRWDGTQMSDARVISPSIFQGTSRLGTDNMREIAGNGGRFSRHSPRAPQKLPSLRLKPLVEAGACAETNTLRVFVHLEQMQEHKSVGDKDVSRCAMVLAGFTLRRWGLAYWALLSSYPCELRGGMDRVVYARAETCLIWEFFKDHEFLS</sequence>
<dbReference type="AlphaFoldDB" id="A0AAW0DCY3"/>
<accession>A0AAW0DCY3</accession>
<reference evidence="1 2" key="1">
    <citation type="journal article" date="2024" name="J Genomics">
        <title>Draft genome sequencing and assembly of Favolaschia claudopus CIRM-BRFM 2984 isolated from oak limbs.</title>
        <authorList>
            <person name="Navarro D."/>
            <person name="Drula E."/>
            <person name="Chaduli D."/>
            <person name="Cazenave R."/>
            <person name="Ahrendt S."/>
            <person name="Wang J."/>
            <person name="Lipzen A."/>
            <person name="Daum C."/>
            <person name="Barry K."/>
            <person name="Grigoriev I.V."/>
            <person name="Favel A."/>
            <person name="Rosso M.N."/>
            <person name="Martin F."/>
        </authorList>
    </citation>
    <scope>NUCLEOTIDE SEQUENCE [LARGE SCALE GENOMIC DNA]</scope>
    <source>
        <strain evidence="1 2">CIRM-BRFM 2984</strain>
    </source>
</reference>
<comment type="caution">
    <text evidence="1">The sequence shown here is derived from an EMBL/GenBank/DDBJ whole genome shotgun (WGS) entry which is preliminary data.</text>
</comment>
<evidence type="ECO:0000313" key="1">
    <source>
        <dbReference type="EMBL" id="KAK7049142.1"/>
    </source>
</evidence>
<gene>
    <name evidence="1" type="ORF">R3P38DRAFT_3175392</name>
</gene>
<organism evidence="1 2">
    <name type="scientific">Favolaschia claudopus</name>
    <dbReference type="NCBI Taxonomy" id="2862362"/>
    <lineage>
        <taxon>Eukaryota</taxon>
        <taxon>Fungi</taxon>
        <taxon>Dikarya</taxon>
        <taxon>Basidiomycota</taxon>
        <taxon>Agaricomycotina</taxon>
        <taxon>Agaricomycetes</taxon>
        <taxon>Agaricomycetidae</taxon>
        <taxon>Agaricales</taxon>
        <taxon>Marasmiineae</taxon>
        <taxon>Mycenaceae</taxon>
        <taxon>Favolaschia</taxon>
    </lineage>
</organism>
<dbReference type="EMBL" id="JAWWNJ010000009">
    <property type="protein sequence ID" value="KAK7049142.1"/>
    <property type="molecule type" value="Genomic_DNA"/>
</dbReference>